<evidence type="ECO:0000256" key="15">
    <source>
        <dbReference type="ARBA" id="ARBA00022989"/>
    </source>
</evidence>
<dbReference type="FunFam" id="2.10.220.10:FF:000001">
    <property type="entry name" value="Receptor protein-tyrosine kinase"/>
    <property type="match status" value="1"/>
</dbReference>
<feature type="region of interest" description="Disordered" evidence="30">
    <location>
        <begin position="1117"/>
        <end position="1181"/>
    </location>
</feature>
<keyword evidence="25" id="KW-0966">Cell projection</keyword>
<evidence type="ECO:0000256" key="8">
    <source>
        <dbReference type="ARBA" id="ARBA00022679"/>
    </source>
</evidence>
<dbReference type="InterPro" id="IPR017441">
    <property type="entry name" value="Protein_kinase_ATP_BS"/>
</dbReference>
<dbReference type="GO" id="GO:0043410">
    <property type="term" value="P:positive regulation of MAPK cascade"/>
    <property type="evidence" value="ECO:0007669"/>
    <property type="project" value="TreeGrafter"/>
</dbReference>
<keyword evidence="15 31" id="KW-1133">Transmembrane helix</keyword>
<dbReference type="PANTHER" id="PTHR24416">
    <property type="entry name" value="TYROSINE-PROTEIN KINASE RECEPTOR"/>
    <property type="match status" value="1"/>
</dbReference>
<dbReference type="InterPro" id="IPR032778">
    <property type="entry name" value="GF_recep_IV"/>
</dbReference>
<keyword evidence="17 28" id="KW-0472">Membrane</keyword>
<dbReference type="GO" id="GO:0030182">
    <property type="term" value="P:neuron differentiation"/>
    <property type="evidence" value="ECO:0007669"/>
    <property type="project" value="TreeGrafter"/>
</dbReference>
<dbReference type="OrthoDB" id="6219513at2759"/>
<evidence type="ECO:0000256" key="12">
    <source>
        <dbReference type="ARBA" id="ARBA00022753"/>
    </source>
</evidence>
<reference evidence="35" key="1">
    <citation type="submission" date="2025-08" db="UniProtKB">
        <authorList>
            <consortium name="RefSeq"/>
        </authorList>
    </citation>
    <scope>IDENTIFICATION</scope>
</reference>
<dbReference type="FunFam" id="1.10.510.10:FF:002828">
    <property type="entry name" value="Receptor tyrosine-protein kinase erbB-2"/>
    <property type="match status" value="1"/>
</dbReference>
<dbReference type="InterPro" id="IPR050122">
    <property type="entry name" value="RTK"/>
</dbReference>
<dbReference type="Pfam" id="PF00757">
    <property type="entry name" value="Furin-like"/>
    <property type="match status" value="1"/>
</dbReference>
<dbReference type="GO" id="GO:0048471">
    <property type="term" value="C:perinuclear region of cytoplasm"/>
    <property type="evidence" value="ECO:0007669"/>
    <property type="project" value="UniProtKB-SubCell"/>
</dbReference>
<evidence type="ECO:0000256" key="7">
    <source>
        <dbReference type="ARBA" id="ARBA00022553"/>
    </source>
</evidence>
<dbReference type="SMART" id="SM00219">
    <property type="entry name" value="TyrKc"/>
    <property type="match status" value="1"/>
</dbReference>
<keyword evidence="13 28" id="KW-0418">Kinase</keyword>
<dbReference type="PIRSF" id="PIRSF000619">
    <property type="entry name" value="TyrPK_EGF-R"/>
    <property type="match status" value="1"/>
</dbReference>
<dbReference type="GO" id="GO:0004714">
    <property type="term" value="F:transmembrane receptor protein tyrosine kinase activity"/>
    <property type="evidence" value="ECO:0007669"/>
    <property type="project" value="UniProtKB-EC"/>
</dbReference>
<dbReference type="InterPro" id="IPR006212">
    <property type="entry name" value="Furin_repeat"/>
</dbReference>
<feature type="binding site" evidence="29">
    <location>
        <position position="743"/>
    </location>
    <ligand>
        <name>ATP</name>
        <dbReference type="ChEBI" id="CHEBI:30616"/>
    </ligand>
</feature>
<protein>
    <recommendedName>
        <fullName evidence="28">Receptor protein-tyrosine kinase</fullName>
        <ecNumber evidence="28">2.7.10.1</ecNumber>
    </recommendedName>
</protein>
<evidence type="ECO:0000256" key="11">
    <source>
        <dbReference type="ARBA" id="ARBA00022741"/>
    </source>
</evidence>
<evidence type="ECO:0000256" key="24">
    <source>
        <dbReference type="ARBA" id="ARBA00023242"/>
    </source>
</evidence>
<evidence type="ECO:0000256" key="2">
    <source>
        <dbReference type="ARBA" id="ARBA00004199"/>
    </source>
</evidence>
<dbReference type="InterPro" id="IPR020635">
    <property type="entry name" value="Tyr_kinase_cat_dom"/>
</dbReference>
<dbReference type="InterPro" id="IPR000494">
    <property type="entry name" value="Rcpt_L-dom"/>
</dbReference>
<dbReference type="InterPro" id="IPR016245">
    <property type="entry name" value="Tyr_kinase_EGF/ERB/XmrK_rcpt"/>
</dbReference>
<feature type="chain" id="PRO_5035460075" description="Receptor protein-tyrosine kinase" evidence="32">
    <location>
        <begin position="23"/>
        <end position="1281"/>
    </location>
</feature>
<evidence type="ECO:0000256" key="22">
    <source>
        <dbReference type="ARBA" id="ARBA00023170"/>
    </source>
</evidence>
<keyword evidence="6" id="KW-0963">Cytoplasm</keyword>
<dbReference type="PANTHER" id="PTHR24416:SF137">
    <property type="entry name" value="RECEPTOR TYROSINE-PROTEIN KINASE ERBB-2"/>
    <property type="match status" value="1"/>
</dbReference>
<evidence type="ECO:0000256" key="20">
    <source>
        <dbReference type="ARBA" id="ARBA00023159"/>
    </source>
</evidence>
<evidence type="ECO:0000256" key="30">
    <source>
        <dbReference type="SAM" id="MobiDB-lite"/>
    </source>
</evidence>
<keyword evidence="19" id="KW-1015">Disulfide bond</keyword>
<evidence type="ECO:0000256" key="25">
    <source>
        <dbReference type="ARBA" id="ARBA00023273"/>
    </source>
</evidence>
<dbReference type="GO" id="GO:0043066">
    <property type="term" value="P:negative regulation of apoptotic process"/>
    <property type="evidence" value="ECO:0007669"/>
    <property type="project" value="TreeGrafter"/>
</dbReference>
<evidence type="ECO:0000256" key="19">
    <source>
        <dbReference type="ARBA" id="ARBA00023157"/>
    </source>
</evidence>
<evidence type="ECO:0000256" key="10">
    <source>
        <dbReference type="ARBA" id="ARBA00022729"/>
    </source>
</evidence>
<dbReference type="SMART" id="SM00261">
    <property type="entry name" value="FU"/>
    <property type="match status" value="3"/>
</dbReference>
<keyword evidence="16" id="KW-0805">Transcription regulation</keyword>
<evidence type="ECO:0000256" key="21">
    <source>
        <dbReference type="ARBA" id="ARBA00023163"/>
    </source>
</evidence>
<evidence type="ECO:0000313" key="35">
    <source>
        <dbReference type="RefSeq" id="XP_042559975.1"/>
    </source>
</evidence>
<evidence type="ECO:0000256" key="23">
    <source>
        <dbReference type="ARBA" id="ARBA00023180"/>
    </source>
</evidence>
<accession>A0A8M1KBW2</accession>
<evidence type="ECO:0000256" key="14">
    <source>
        <dbReference type="ARBA" id="ARBA00022840"/>
    </source>
</evidence>
<keyword evidence="18 28" id="KW-0829">Tyrosine-protein kinase</keyword>
<evidence type="ECO:0000256" key="17">
    <source>
        <dbReference type="ARBA" id="ARBA00023136"/>
    </source>
</evidence>
<keyword evidence="23" id="KW-0325">Glycoprotein</keyword>
<evidence type="ECO:0000256" key="28">
    <source>
        <dbReference type="PIRNR" id="PIRNR000619"/>
    </source>
</evidence>
<dbReference type="CDD" id="cd00064">
    <property type="entry name" value="FU"/>
    <property type="match status" value="3"/>
</dbReference>
<dbReference type="FunFam" id="2.10.220.10:FF:000009">
    <property type="entry name" value="Receptor protein-tyrosine kinase"/>
    <property type="match status" value="1"/>
</dbReference>
<keyword evidence="24" id="KW-0539">Nucleus</keyword>
<proteinExistence type="inferred from homology"/>
<name>A0A8M1KBW2_CLUHA</name>
<dbReference type="KEGG" id="char:122128993"/>
<dbReference type="GO" id="GO:0038127">
    <property type="term" value="P:ERBB signaling pathway"/>
    <property type="evidence" value="ECO:0007669"/>
    <property type="project" value="UniProtKB-ARBA"/>
</dbReference>
<comment type="subcellular location">
    <subcellularLocation>
        <location evidence="2">Cell projection</location>
        <location evidence="2">Ruffle membrane</location>
        <topology evidence="2">Single-pass type I membrane protein</topology>
    </subcellularLocation>
    <subcellularLocation>
        <location evidence="4">Cytoplasm</location>
        <location evidence="4">Perinuclear region</location>
    </subcellularLocation>
    <subcellularLocation>
        <location evidence="3">Early endosome</location>
    </subcellularLocation>
    <subcellularLocation>
        <location evidence="1">Nucleus</location>
    </subcellularLocation>
</comment>
<keyword evidence="9 31" id="KW-0812">Transmembrane</keyword>
<evidence type="ECO:0000256" key="6">
    <source>
        <dbReference type="ARBA" id="ARBA00022490"/>
    </source>
</evidence>
<evidence type="ECO:0000256" key="16">
    <source>
        <dbReference type="ARBA" id="ARBA00023015"/>
    </source>
</evidence>
<evidence type="ECO:0000256" key="5">
    <source>
        <dbReference type="ARBA" id="ARBA00022475"/>
    </source>
</evidence>
<dbReference type="GO" id="GO:0032587">
    <property type="term" value="C:ruffle membrane"/>
    <property type="evidence" value="ECO:0007669"/>
    <property type="project" value="UniProtKB-SubCell"/>
</dbReference>
<feature type="domain" description="Protein kinase" evidence="33">
    <location>
        <begin position="710"/>
        <end position="977"/>
    </location>
</feature>
<dbReference type="EC" id="2.7.10.1" evidence="28"/>
<comment type="function">
    <text evidence="26">In the nucleus is involved in transcriptional regulation. Associates with the 5'-TCAAATTC-3' sequence in the PTGS2/COX-2 promoter and activates its transcription. Implicated in transcriptional activation of CDKN1A; the function involves STAT3 and SRC. Involved in the transcription of rRNA genes by RNA Pol I and enhances protein synthesis and cell growth.</text>
</comment>
<dbReference type="InterPro" id="IPR000719">
    <property type="entry name" value="Prot_kinase_dom"/>
</dbReference>
<evidence type="ECO:0000256" key="31">
    <source>
        <dbReference type="SAM" id="Phobius"/>
    </source>
</evidence>
<evidence type="ECO:0000256" key="18">
    <source>
        <dbReference type="ARBA" id="ARBA00023137"/>
    </source>
</evidence>
<dbReference type="GO" id="GO:0043235">
    <property type="term" value="C:receptor complex"/>
    <property type="evidence" value="ECO:0007669"/>
    <property type="project" value="TreeGrafter"/>
</dbReference>
<dbReference type="PROSITE" id="PS00107">
    <property type="entry name" value="PROTEIN_KINASE_ATP"/>
    <property type="match status" value="1"/>
</dbReference>
<keyword evidence="5" id="KW-1003">Cell membrane</keyword>
<feature type="transmembrane region" description="Helical" evidence="31">
    <location>
        <begin position="644"/>
        <end position="664"/>
    </location>
</feature>
<dbReference type="InterPro" id="IPR008266">
    <property type="entry name" value="Tyr_kinase_AS"/>
</dbReference>
<dbReference type="Pfam" id="PF01030">
    <property type="entry name" value="Recep_L_domain"/>
    <property type="match status" value="2"/>
</dbReference>
<evidence type="ECO:0000256" key="27">
    <source>
        <dbReference type="ARBA" id="ARBA00051243"/>
    </source>
</evidence>
<dbReference type="GO" id="GO:0005769">
    <property type="term" value="C:early endosome"/>
    <property type="evidence" value="ECO:0007669"/>
    <property type="project" value="UniProtKB-SubCell"/>
</dbReference>
<keyword evidence="12" id="KW-0967">Endosome</keyword>
<keyword evidence="34" id="KW-1185">Reference proteome</keyword>
<evidence type="ECO:0000256" key="4">
    <source>
        <dbReference type="ARBA" id="ARBA00004556"/>
    </source>
</evidence>
<dbReference type="Pfam" id="PF14843">
    <property type="entry name" value="GF_recep_IV"/>
    <property type="match status" value="1"/>
</dbReference>
<dbReference type="InterPro" id="IPR006211">
    <property type="entry name" value="Furin-like_Cys-rich_dom"/>
</dbReference>
<dbReference type="PROSITE" id="PS00109">
    <property type="entry name" value="PROTEIN_KINASE_TYR"/>
    <property type="match status" value="1"/>
</dbReference>
<dbReference type="GO" id="GO:0005524">
    <property type="term" value="F:ATP binding"/>
    <property type="evidence" value="ECO:0007669"/>
    <property type="project" value="UniProtKB-UniRule"/>
</dbReference>
<dbReference type="Pfam" id="PF07714">
    <property type="entry name" value="PK_Tyr_Ser-Thr"/>
    <property type="match status" value="1"/>
</dbReference>
<keyword evidence="10 32" id="KW-0732">Signal</keyword>
<dbReference type="GO" id="GO:0009925">
    <property type="term" value="C:basal plasma membrane"/>
    <property type="evidence" value="ECO:0007669"/>
    <property type="project" value="TreeGrafter"/>
</dbReference>
<feature type="region of interest" description="Disordered" evidence="30">
    <location>
        <begin position="1021"/>
        <end position="1062"/>
    </location>
</feature>
<dbReference type="PROSITE" id="PS50011">
    <property type="entry name" value="PROTEIN_KINASE_DOM"/>
    <property type="match status" value="1"/>
</dbReference>
<dbReference type="GO" id="GO:0005634">
    <property type="term" value="C:nucleus"/>
    <property type="evidence" value="ECO:0007669"/>
    <property type="project" value="UniProtKB-SubCell"/>
</dbReference>
<comment type="similarity">
    <text evidence="28">Belongs to the protein kinase superfamily. Tyr protein kinase family. EGF receptor subfamily.</text>
</comment>
<evidence type="ECO:0000256" key="13">
    <source>
        <dbReference type="ARBA" id="ARBA00022777"/>
    </source>
</evidence>
<keyword evidence="20" id="KW-0010">Activator</keyword>
<evidence type="ECO:0000256" key="3">
    <source>
        <dbReference type="ARBA" id="ARBA00004412"/>
    </source>
</evidence>
<comment type="catalytic activity">
    <reaction evidence="27">
        <text>L-tyrosyl-[protein] + ATP = O-phospho-L-tyrosyl-[protein] + ADP + H(+)</text>
        <dbReference type="Rhea" id="RHEA:10596"/>
        <dbReference type="Rhea" id="RHEA-COMP:10136"/>
        <dbReference type="Rhea" id="RHEA-COMP:20101"/>
        <dbReference type="ChEBI" id="CHEBI:15378"/>
        <dbReference type="ChEBI" id="CHEBI:30616"/>
        <dbReference type="ChEBI" id="CHEBI:46858"/>
        <dbReference type="ChEBI" id="CHEBI:61978"/>
        <dbReference type="ChEBI" id="CHEBI:456216"/>
        <dbReference type="EC" id="2.7.10.1"/>
    </reaction>
</comment>
<evidence type="ECO:0000313" key="34">
    <source>
        <dbReference type="Proteomes" id="UP000515152"/>
    </source>
</evidence>
<evidence type="ECO:0000256" key="26">
    <source>
        <dbReference type="ARBA" id="ARBA00037619"/>
    </source>
</evidence>
<keyword evidence="8 28" id="KW-0808">Transferase</keyword>
<sequence length="1281" mass="141132">MEAARTLVFLWVLVFGVTRTAAKVCLGTDMKTSLLSSQENHHELLRLLYTDCSVIHGNLEITHLHGNPDISFLQTIVEVQGYVLVYDVSVSVIPLDSLRIIRGSQLYNNSYSLAVLNNTLSELRLHSLTEILLGGVDIQNNPLLCFPNPQTINWGDTLDINNKYRDQRLLQTVPANCPSCSTACGSKGCWGDKDKDCQTLTNVQCAAGCLRCKGPHPNDCCHTQCAAGCTGPKDTDCLACRHYNNSGTCKENCPPPIIYNPITFQSMANPDKRLSFGATCVITCPHNYLAMDAACTLVCPKDNQEVIVTHPDGPETQECERCEKCLKVCHGLGMGSLQGVSAVNSSNIELFAGCKKIYGSLVFLNQSFQGDPALNLSGLTPEQLKVFKNLEEITGYLYIESWPAEMKNLSVFENLKLIRGRMLYKGVLSLGVQTLEHVESLGLRSLERVNGGLVLIHDNPHLCYTRSVPWDAILRATQSTSVSIISNRNGNTTSCEAEGHVCHALCGEGGCWGHGPDQCVECVSFQRGTECVEECNIFEGSVREFTYENQTRCVPCHSECQPINGSASCDGPGAHQCLECLNVQDGAMCVPKCPSGNKEDQHMVWKYPNATGHCQSCNTNCTMSCPLDERGCPIAVKTGAGTSIAAAVGGVLLFFILLGLLVFYMHRQRHRKKKENMRRIMQEHELVEPLTPSGATPNQAQMRILKETELKKLRVLGSGAFGTVYKGIWAPDGEHVKIPVAIKVLRENTSPKANKEILDEAYVMAGVASLYVCRLLGICLTSTVQLVTQLMPYGCLLDYVRENHEYIGSQSLLTWCVQIAKGMSYLEDVRLVHRDLAARNVLVKSPTNVKITDFGLARLLDIDETEYHADGGKVPIKWMALESILHRKFTHQSDVWSYGVTVWELMTFGAKPYDQLPARDIPELLEGGERLPQPPICTKELYMIMVNCWKIDPESRPRFKELVTEFGTMAKDPARYVVIQNDEQMNMAGPVDSQFFRRLMEEEGGNVRELLDAEEYLVPQPGFFRPQGENHTNGPSRHHSHRSTDQPLMEVDGVPGGRSMYSSNSTLARSQYPTLPVGAWGVGGGSWGAPYPSLARSTSHRSQGAQSDNVFLDVGVDGGENGPPASPGRYCMDPTFPNGFPEGGEVETDGGHSPFSNTLPRRQHKQPEYVNQEVDSERPSTLPRKGVEYRQRNGMSTGHSVDNPEYLVPPGSVSPAYDNPYYLDLVAKQQAVAAANDRSMGGLTPTVSPSHRHLNGFVTPTAENPEYLGLADTWSGQKDHT</sequence>
<evidence type="ECO:0000256" key="9">
    <source>
        <dbReference type="ARBA" id="ARBA00022692"/>
    </source>
</evidence>
<keyword evidence="21" id="KW-0804">Transcription</keyword>
<keyword evidence="7" id="KW-0597">Phosphoprotein</keyword>
<keyword evidence="11 28" id="KW-0547">Nucleotide-binding</keyword>
<dbReference type="InterPro" id="IPR001245">
    <property type="entry name" value="Ser-Thr/Tyr_kinase_cat_dom"/>
</dbReference>
<evidence type="ECO:0000259" key="33">
    <source>
        <dbReference type="PROSITE" id="PS50011"/>
    </source>
</evidence>
<keyword evidence="22 28" id="KW-0675">Receptor</keyword>
<evidence type="ECO:0000256" key="32">
    <source>
        <dbReference type="SAM" id="SignalP"/>
    </source>
</evidence>
<dbReference type="RefSeq" id="XP_042559975.1">
    <property type="nucleotide sequence ID" value="XM_042704041.1"/>
</dbReference>
<evidence type="ECO:0000256" key="29">
    <source>
        <dbReference type="PROSITE-ProRule" id="PRU10141"/>
    </source>
</evidence>
<dbReference type="GO" id="GO:0008284">
    <property type="term" value="P:positive regulation of cell population proliferation"/>
    <property type="evidence" value="ECO:0007669"/>
    <property type="project" value="TreeGrafter"/>
</dbReference>
<gene>
    <name evidence="35" type="primary">erbb2</name>
</gene>
<keyword evidence="14 28" id="KW-0067">ATP-binding</keyword>
<evidence type="ECO:0000256" key="1">
    <source>
        <dbReference type="ARBA" id="ARBA00004123"/>
    </source>
</evidence>
<dbReference type="GeneID" id="122128993"/>
<feature type="signal peptide" evidence="32">
    <location>
        <begin position="1"/>
        <end position="22"/>
    </location>
</feature>
<dbReference type="FunFam" id="3.30.200.20:FF:000184">
    <property type="entry name" value="Receptor protein-tyrosine kinase"/>
    <property type="match status" value="1"/>
</dbReference>
<dbReference type="Proteomes" id="UP000515152">
    <property type="component" value="Unplaced"/>
</dbReference>
<organism evidence="34 35">
    <name type="scientific">Clupea harengus</name>
    <name type="common">Atlantic herring</name>
    <dbReference type="NCBI Taxonomy" id="7950"/>
    <lineage>
        <taxon>Eukaryota</taxon>
        <taxon>Metazoa</taxon>
        <taxon>Chordata</taxon>
        <taxon>Craniata</taxon>
        <taxon>Vertebrata</taxon>
        <taxon>Euteleostomi</taxon>
        <taxon>Actinopterygii</taxon>
        <taxon>Neopterygii</taxon>
        <taxon>Teleostei</taxon>
        <taxon>Clupei</taxon>
        <taxon>Clupeiformes</taxon>
        <taxon>Clupeoidei</taxon>
        <taxon>Clupeidae</taxon>
        <taxon>Clupea</taxon>
    </lineage>
</organism>